<feature type="transmembrane region" description="Helical" evidence="5">
    <location>
        <begin position="188"/>
        <end position="210"/>
    </location>
</feature>
<keyword evidence="1" id="KW-0145">Chemotaxis</keyword>
<comment type="similarity">
    <text evidence="2">Belongs to the methyl-accepting chemotaxis (MCP) protein family.</text>
</comment>
<dbReference type="Pfam" id="PF00672">
    <property type="entry name" value="HAMP"/>
    <property type="match status" value="1"/>
</dbReference>
<dbReference type="InterPro" id="IPR051310">
    <property type="entry name" value="MCP_chemotaxis"/>
</dbReference>
<proteinExistence type="inferred from homology"/>
<reference evidence="8 9" key="1">
    <citation type="submission" date="2020-11" db="EMBL/GenBank/DDBJ databases">
        <title>genome sequence of strain KACC 18849.</title>
        <authorList>
            <person name="Gao J."/>
            <person name="Zhang X."/>
        </authorList>
    </citation>
    <scope>NUCLEOTIDE SEQUENCE [LARGE SCALE GENOMIC DNA]</scope>
    <source>
        <strain evidence="8 9">KACC 18849</strain>
    </source>
</reference>
<gene>
    <name evidence="8" type="ORF">I4Q42_14605</name>
</gene>
<dbReference type="SUPFAM" id="SSF58104">
    <property type="entry name" value="Methyl-accepting chemotaxis protein (MCP) signaling domain"/>
    <property type="match status" value="1"/>
</dbReference>
<dbReference type="InterPro" id="IPR004089">
    <property type="entry name" value="MCPsignal_dom"/>
</dbReference>
<name>A0ABS0T053_9CAUL</name>
<dbReference type="PANTHER" id="PTHR43531:SF11">
    <property type="entry name" value="METHYL-ACCEPTING CHEMOTAXIS PROTEIN 3"/>
    <property type="match status" value="1"/>
</dbReference>
<dbReference type="PANTHER" id="PTHR43531">
    <property type="entry name" value="PROTEIN ICFG"/>
    <property type="match status" value="1"/>
</dbReference>
<organism evidence="8 9">
    <name type="scientific">Caulobacter hibisci</name>
    <dbReference type="NCBI Taxonomy" id="2035993"/>
    <lineage>
        <taxon>Bacteria</taxon>
        <taxon>Pseudomonadati</taxon>
        <taxon>Pseudomonadota</taxon>
        <taxon>Alphaproteobacteria</taxon>
        <taxon>Caulobacterales</taxon>
        <taxon>Caulobacteraceae</taxon>
        <taxon>Caulobacter</taxon>
    </lineage>
</organism>
<dbReference type="Pfam" id="PF00015">
    <property type="entry name" value="MCPsignal"/>
    <property type="match status" value="1"/>
</dbReference>
<keyword evidence="5" id="KW-0812">Transmembrane</keyword>
<dbReference type="RefSeq" id="WP_198576812.1">
    <property type="nucleotide sequence ID" value="NZ_JADWOX010000009.1"/>
</dbReference>
<dbReference type="SUPFAM" id="SSF158472">
    <property type="entry name" value="HAMP domain-like"/>
    <property type="match status" value="1"/>
</dbReference>
<dbReference type="CDD" id="cd11386">
    <property type="entry name" value="MCP_signal"/>
    <property type="match status" value="1"/>
</dbReference>
<keyword evidence="5" id="KW-0472">Membrane</keyword>
<feature type="domain" description="HAMP" evidence="7">
    <location>
        <begin position="212"/>
        <end position="265"/>
    </location>
</feature>
<keyword evidence="9" id="KW-1185">Reference proteome</keyword>
<evidence type="ECO:0000256" key="2">
    <source>
        <dbReference type="ARBA" id="ARBA00029447"/>
    </source>
</evidence>
<evidence type="ECO:0000259" key="6">
    <source>
        <dbReference type="PROSITE" id="PS50111"/>
    </source>
</evidence>
<evidence type="ECO:0000256" key="3">
    <source>
        <dbReference type="PROSITE-ProRule" id="PRU00284"/>
    </source>
</evidence>
<feature type="domain" description="HAMP" evidence="7">
    <location>
        <begin position="293"/>
        <end position="345"/>
    </location>
</feature>
<dbReference type="Pfam" id="PF18947">
    <property type="entry name" value="HAMP_2"/>
    <property type="match status" value="1"/>
</dbReference>
<dbReference type="EMBL" id="JADWOX010000009">
    <property type="protein sequence ID" value="MBI1684901.1"/>
    <property type="molecule type" value="Genomic_DNA"/>
</dbReference>
<protein>
    <submittedName>
        <fullName evidence="8">HAMP domain-containing protein</fullName>
    </submittedName>
</protein>
<evidence type="ECO:0000256" key="4">
    <source>
        <dbReference type="SAM" id="MobiDB-lite"/>
    </source>
</evidence>
<evidence type="ECO:0000313" key="8">
    <source>
        <dbReference type="EMBL" id="MBI1684901.1"/>
    </source>
</evidence>
<dbReference type="InterPro" id="IPR003660">
    <property type="entry name" value="HAMP_dom"/>
</dbReference>
<dbReference type="Gene3D" id="6.10.340.10">
    <property type="match status" value="1"/>
</dbReference>
<evidence type="ECO:0000256" key="5">
    <source>
        <dbReference type="SAM" id="Phobius"/>
    </source>
</evidence>
<evidence type="ECO:0000256" key="1">
    <source>
        <dbReference type="ARBA" id="ARBA00022500"/>
    </source>
</evidence>
<dbReference type="SMART" id="SM00283">
    <property type="entry name" value="MA"/>
    <property type="match status" value="1"/>
</dbReference>
<dbReference type="PROSITE" id="PS50111">
    <property type="entry name" value="CHEMOTAXIS_TRANSDUC_2"/>
    <property type="match status" value="1"/>
</dbReference>
<dbReference type="CDD" id="cd06225">
    <property type="entry name" value="HAMP"/>
    <property type="match status" value="1"/>
</dbReference>
<feature type="domain" description="Methyl-accepting transducer" evidence="6">
    <location>
        <begin position="350"/>
        <end position="579"/>
    </location>
</feature>
<keyword evidence="3" id="KW-0807">Transducer</keyword>
<dbReference type="Gene3D" id="1.10.287.950">
    <property type="entry name" value="Methyl-accepting chemotaxis protein"/>
    <property type="match status" value="1"/>
</dbReference>
<evidence type="ECO:0000259" key="7">
    <source>
        <dbReference type="PROSITE" id="PS50885"/>
    </source>
</evidence>
<sequence>MFAIDDWKIATKISSALGLLAVAFAVTIAFSSLKLLDQDAQFSELTEHEAPAAVEMARVNRQINQMGYAGYRLLTHPPGSPDAREARDAMVDARQKVIKNLENAASYVPADAGEIAAFRIRVEEIIKHTDAVLHHTDRGDHGSANAALDAMDPKIASLTKDLRAANQTESAENLARSNALSKAAVTTVVVNIALGLVGMVLAGGVGLWIARGKIAKPLNGLAASMRRLAGGDLSVEIDGQARADEVGTMAKAVQIFKDNGLAAKALEADAERMQQAADSARDRTDAERRHIEAEQAMVVTTLAESLGRLAKGDLTAHISAEFQGQYAQIQRDFNQAVESLREAMTSISNATGGIRGGADEIASASDDLSRRTEQQAASLEETAAALDEITATVKRSADGAAQAAKAASGAKTQAERSGAVVAEAVAAMSQIEESSGQVNQIIGVIDEIAFQTNLLALNAGVEAARAGDAGKGFAVVAQEVRALAQRSAEAAKEIKVLIAGSSAQVAKGVRLVGETGSALQTIVAQVTQIDSLIVEIAQSSKEQATGLNEVNSAVNQMDQVTQQNAAMVEQATAACASLKAETGELVSLVSKFDVGGQAPSASSSTSPTRRPAAKAVAALRPGSQLATNTWEEF</sequence>
<comment type="caution">
    <text evidence="8">The sequence shown here is derived from an EMBL/GenBank/DDBJ whole genome shotgun (WGS) entry which is preliminary data.</text>
</comment>
<dbReference type="PROSITE" id="PS50885">
    <property type="entry name" value="HAMP"/>
    <property type="match status" value="2"/>
</dbReference>
<accession>A0ABS0T053</accession>
<dbReference type="Proteomes" id="UP000639859">
    <property type="component" value="Unassembled WGS sequence"/>
</dbReference>
<evidence type="ECO:0000313" key="9">
    <source>
        <dbReference type="Proteomes" id="UP000639859"/>
    </source>
</evidence>
<keyword evidence="5" id="KW-1133">Transmembrane helix</keyword>
<feature type="region of interest" description="Disordered" evidence="4">
    <location>
        <begin position="351"/>
        <end position="379"/>
    </location>
</feature>
<dbReference type="SMART" id="SM00304">
    <property type="entry name" value="HAMP"/>
    <property type="match status" value="2"/>
</dbReference>